<keyword evidence="7 9" id="KW-0472">Membrane</keyword>
<dbReference type="PROSITE" id="PS51257">
    <property type="entry name" value="PROKAR_LIPOPROTEIN"/>
    <property type="match status" value="1"/>
</dbReference>
<keyword evidence="4" id="KW-0732">Signal</keyword>
<dbReference type="GO" id="GO:0005789">
    <property type="term" value="C:endoplasmic reticulum membrane"/>
    <property type="evidence" value="ECO:0007669"/>
    <property type="project" value="UniProtKB-SubCell"/>
</dbReference>
<keyword evidence="10" id="KW-1185">Reference proteome</keyword>
<dbReference type="RefSeq" id="XP_027083327.1">
    <property type="nucleotide sequence ID" value="XM_027227526.2"/>
</dbReference>
<dbReference type="InterPro" id="IPR016574">
    <property type="entry name" value="Nicalin"/>
</dbReference>
<evidence type="ECO:0000256" key="4">
    <source>
        <dbReference type="ARBA" id="ARBA00022729"/>
    </source>
</evidence>
<comment type="similarity">
    <text evidence="2">Belongs to the nicastrin family.</text>
</comment>
<evidence type="ECO:0000256" key="3">
    <source>
        <dbReference type="ARBA" id="ARBA00022692"/>
    </source>
</evidence>
<evidence type="ECO:0000256" key="5">
    <source>
        <dbReference type="ARBA" id="ARBA00022824"/>
    </source>
</evidence>
<dbReference type="Gene3D" id="3.40.630.10">
    <property type="entry name" value="Zn peptidases"/>
    <property type="match status" value="1"/>
</dbReference>
<dbReference type="InterPro" id="IPR018247">
    <property type="entry name" value="EF_Hand_1_Ca_BS"/>
</dbReference>
<dbReference type="AlphaFoldDB" id="A0A6P6TZT4"/>
<dbReference type="Pfam" id="PF05450">
    <property type="entry name" value="Nicastrin"/>
    <property type="match status" value="1"/>
</dbReference>
<sequence length="591" mass="64302">MGSSERKSAGVLEPTMYTASMMAMVVLIVLAACADLCDGVTVVDVYRLVQYDLAGVPFGSRFASLNHHAASSLFSSGAGSGSGGGNSAAAADLSRTVLILPLRELNLTLIREYIGQRKILGGLLLLLPSIFNPENVDNMGEADHSTYTGEADHTPAEDVSRDILVELEQLLIHANIPYPVYFSFEHDDINAVLVDVKRNDVTGQPATATTGGYKLVVAAPEPRKIGSPAITNIQGWLPGLKADADSNQLPTIAIVASYDTFGAAPALSMGSDSNGSGVVALLEIARLFSILYSNPRTRGRYNLLFGLTSGGPYNYNGTYKRLRSFDQRLRESIDYAICLNSIGSSGDKLWVHVSKPPENAYIKQIFEGISSVAEELGLEVGLKHKKINISNPRVAWEHEQFSRIRVTAATLSELSVAPELLESTGGLSDNRHFVNEASVVRSVKLVAESLARHIYNQDGKNINIFADDSSLAVNPSYIRSWLNLLSTTPRVAPFLTKNDPLIMALKKELTEHTVEVNVQHEVLDGLFTFYDSTSSQLHIYQVASVTFDLLLLLVLGSYLIILFSFLVITTRGLDDLISIFRRPPSRKVKTA</sequence>
<evidence type="ECO:0000256" key="7">
    <source>
        <dbReference type="ARBA" id="ARBA00023136"/>
    </source>
</evidence>
<dbReference type="PANTHER" id="PTHR31826">
    <property type="entry name" value="NICALIN"/>
    <property type="match status" value="1"/>
</dbReference>
<dbReference type="GO" id="GO:0009966">
    <property type="term" value="P:regulation of signal transduction"/>
    <property type="evidence" value="ECO:0007669"/>
    <property type="project" value="InterPro"/>
</dbReference>
<dbReference type="GeneID" id="113705614"/>
<protein>
    <submittedName>
        <fullName evidence="11">Uncharacterized protein</fullName>
    </submittedName>
</protein>
<dbReference type="PROSITE" id="PS00018">
    <property type="entry name" value="EF_HAND_1"/>
    <property type="match status" value="1"/>
</dbReference>
<evidence type="ECO:0000256" key="9">
    <source>
        <dbReference type="SAM" id="Phobius"/>
    </source>
</evidence>
<comment type="subcellular location">
    <subcellularLocation>
        <location evidence="1">Endoplasmic reticulum membrane</location>
        <topology evidence="1">Single-pass membrane protein</topology>
    </subcellularLocation>
</comment>
<dbReference type="CDD" id="cd03882">
    <property type="entry name" value="M28_nicalin_like"/>
    <property type="match status" value="1"/>
</dbReference>
<evidence type="ECO:0000256" key="8">
    <source>
        <dbReference type="ARBA" id="ARBA00023180"/>
    </source>
</evidence>
<dbReference type="SUPFAM" id="SSF53187">
    <property type="entry name" value="Zn-dependent exopeptidases"/>
    <property type="match status" value="1"/>
</dbReference>
<proteinExistence type="inferred from homology"/>
<accession>A0A6P6TZT4</accession>
<evidence type="ECO:0000256" key="1">
    <source>
        <dbReference type="ARBA" id="ARBA00004389"/>
    </source>
</evidence>
<keyword evidence="6 9" id="KW-1133">Transmembrane helix</keyword>
<evidence type="ECO:0000313" key="10">
    <source>
        <dbReference type="Proteomes" id="UP001652660"/>
    </source>
</evidence>
<feature type="transmembrane region" description="Helical" evidence="9">
    <location>
        <begin position="549"/>
        <end position="573"/>
    </location>
</feature>
<evidence type="ECO:0000256" key="2">
    <source>
        <dbReference type="ARBA" id="ARBA00007717"/>
    </source>
</evidence>
<evidence type="ECO:0000256" key="6">
    <source>
        <dbReference type="ARBA" id="ARBA00022989"/>
    </source>
</evidence>
<name>A0A6P6TZT4_COFAR</name>
<evidence type="ECO:0000313" key="11">
    <source>
        <dbReference type="RefSeq" id="XP_027083327.1"/>
    </source>
</evidence>
<organism evidence="10 11">
    <name type="scientific">Coffea arabica</name>
    <name type="common">Arabian coffee</name>
    <dbReference type="NCBI Taxonomy" id="13443"/>
    <lineage>
        <taxon>Eukaryota</taxon>
        <taxon>Viridiplantae</taxon>
        <taxon>Streptophyta</taxon>
        <taxon>Embryophyta</taxon>
        <taxon>Tracheophyta</taxon>
        <taxon>Spermatophyta</taxon>
        <taxon>Magnoliopsida</taxon>
        <taxon>eudicotyledons</taxon>
        <taxon>Gunneridae</taxon>
        <taxon>Pentapetalae</taxon>
        <taxon>asterids</taxon>
        <taxon>lamiids</taxon>
        <taxon>Gentianales</taxon>
        <taxon>Rubiaceae</taxon>
        <taxon>Ixoroideae</taxon>
        <taxon>Gardenieae complex</taxon>
        <taxon>Bertiereae - Coffeeae clade</taxon>
        <taxon>Coffeeae</taxon>
        <taxon>Coffea</taxon>
    </lineage>
</organism>
<dbReference type="Proteomes" id="UP001652660">
    <property type="component" value="Chromosome 1e"/>
</dbReference>
<keyword evidence="5" id="KW-0256">Endoplasmic reticulum</keyword>
<reference evidence="11" key="2">
    <citation type="submission" date="2025-08" db="UniProtKB">
        <authorList>
            <consortium name="RefSeq"/>
        </authorList>
    </citation>
    <scope>IDENTIFICATION</scope>
    <source>
        <tissue evidence="11">Leaves</tissue>
    </source>
</reference>
<keyword evidence="3 9" id="KW-0812">Transmembrane</keyword>
<keyword evidence="8" id="KW-0325">Glycoprotein</keyword>
<gene>
    <name evidence="11" type="primary">LOC113705614</name>
</gene>
<reference evidence="10" key="1">
    <citation type="journal article" date="2025" name="Foods">
        <title>Unveiling the Microbial Signatures of Arabica Coffee Cherries: Insights into Ripeness Specific Diversity, Functional Traits, and Implications for Quality and Safety.</title>
        <authorList>
            <consortium name="RefSeq"/>
            <person name="Tenea G.N."/>
            <person name="Cifuentes V."/>
            <person name="Reyes P."/>
            <person name="Cevallos-Vallejos M."/>
        </authorList>
    </citation>
    <scope>NUCLEOTIDE SEQUENCE [LARGE SCALE GENOMIC DNA]</scope>
</reference>
<dbReference type="OrthoDB" id="5913609at2759"/>